<keyword evidence="1" id="KW-0472">Membrane</keyword>
<proteinExistence type="predicted"/>
<dbReference type="EMBL" id="CAMTCP010000111">
    <property type="protein sequence ID" value="CAI3562985.1"/>
    <property type="molecule type" value="Genomic_DNA"/>
</dbReference>
<reference evidence="4 6" key="2">
    <citation type="submission" date="2018-06" db="EMBL/GenBank/DDBJ databases">
        <authorList>
            <consortium name="IHU Genomes"/>
        </authorList>
    </citation>
    <scope>NUCLEOTIDE SEQUENCE [LARGE SCALE GENOMIC DNA]</scope>
    <source>
        <strain evidence="4 6">NEC25</strain>
    </source>
</reference>
<dbReference type="STRING" id="137838.GCA_001458595_03787"/>
<dbReference type="OrthoDB" id="1975933at2"/>
<evidence type="ECO:0000256" key="1">
    <source>
        <dbReference type="SAM" id="Phobius"/>
    </source>
</evidence>
<dbReference type="Pfam" id="PF04854">
    <property type="entry name" value="DUF624"/>
    <property type="match status" value="1"/>
</dbReference>
<name>A0A2A7MKD3_9CLOT</name>
<feature type="transmembrane region" description="Helical" evidence="1">
    <location>
        <begin position="125"/>
        <end position="149"/>
    </location>
</feature>
<feature type="transmembrane region" description="Helical" evidence="1">
    <location>
        <begin position="21"/>
        <end position="43"/>
    </location>
</feature>
<dbReference type="RefSeq" id="WP_058296429.1">
    <property type="nucleotide sequence ID" value="NZ_CAMRXE010000234.1"/>
</dbReference>
<keyword evidence="1" id="KW-1133">Transmembrane helix</keyword>
<feature type="transmembrane region" description="Helical" evidence="1">
    <location>
        <begin position="170"/>
        <end position="191"/>
    </location>
</feature>
<dbReference type="EMBL" id="UWJD01000002">
    <property type="protein sequence ID" value="VCT85653.1"/>
    <property type="molecule type" value="Genomic_DNA"/>
</dbReference>
<dbReference type="AlphaFoldDB" id="A0A2A7MKD3"/>
<evidence type="ECO:0000313" key="6">
    <source>
        <dbReference type="Proteomes" id="UP000431451"/>
    </source>
</evidence>
<feature type="transmembrane region" description="Helical" evidence="1">
    <location>
        <begin position="49"/>
        <end position="75"/>
    </location>
</feature>
<gene>
    <name evidence="2" type="ORF">CNEO2_10158</name>
    <name evidence="4" type="ORF">CNEONATNEC25_03256</name>
    <name evidence="3" type="ORF">CQ394_11485</name>
</gene>
<evidence type="ECO:0000313" key="4">
    <source>
        <dbReference type="EMBL" id="VCT85653.1"/>
    </source>
</evidence>
<feature type="transmembrane region" description="Helical" evidence="1">
    <location>
        <begin position="96"/>
        <end position="113"/>
    </location>
</feature>
<keyword evidence="1" id="KW-0812">Transmembrane</keyword>
<protein>
    <submittedName>
        <fullName evidence="3">DUF624 domain-containing protein</fullName>
    </submittedName>
    <submittedName>
        <fullName evidence="2">Membrane protein, DUF624</fullName>
    </submittedName>
</protein>
<accession>A0A2A7MKD3</accession>
<sequence length="224" mass="26354">MSKYADFQDKPINKTLSYIHWFFISNIYFALCNILLMLSLYLFDIKFENIAIFFLALIPTGPSLCALCSFMNKLIRDKYVDTTRDFFKGYVENFKASLKFWCIFLLLSFILIFDLKLCLMNRKFIFLIIPMIFMLLFLIILCSYSIPILSKYEIKLLDNIKLSFYLALKTPIKTLLNLVIIALSAYIFLYISNIIGLFVFSLSSYILMKNMASCFLFIESKYLK</sequence>
<dbReference type="Proteomes" id="UP000431451">
    <property type="component" value="Unassembled WGS sequence"/>
</dbReference>
<evidence type="ECO:0000313" key="5">
    <source>
        <dbReference type="Proteomes" id="UP000220840"/>
    </source>
</evidence>
<evidence type="ECO:0000313" key="2">
    <source>
        <dbReference type="EMBL" id="CAI3562985.1"/>
    </source>
</evidence>
<keyword evidence="5" id="KW-1185">Reference proteome</keyword>
<organism evidence="3 5">
    <name type="scientific">Clostridium neonatale</name>
    <dbReference type="NCBI Taxonomy" id="137838"/>
    <lineage>
        <taxon>Bacteria</taxon>
        <taxon>Bacillati</taxon>
        <taxon>Bacillota</taxon>
        <taxon>Clostridia</taxon>
        <taxon>Eubacteriales</taxon>
        <taxon>Clostridiaceae</taxon>
        <taxon>Clostridium</taxon>
    </lineage>
</organism>
<reference evidence="3 5" key="1">
    <citation type="submission" date="2017-10" db="EMBL/GenBank/DDBJ databases">
        <title>Effective Description of Clostridium neonatale sp. nov. linked to necrotizing enterocolitis in neonates and a clarification of species assignable to the genus Clostridium (Prazmowski 1880) emend. Lawson and Rainey 2016.</title>
        <authorList>
            <person name="Bernard K."/>
            <person name="Burdz T."/>
            <person name="Wiebe D."/>
            <person name="Balcewich B."/>
            <person name="Alfa M."/>
            <person name="Bernier A.-M."/>
        </authorList>
    </citation>
    <scope>NUCLEOTIDE SEQUENCE [LARGE SCALE GENOMIC DNA]</scope>
    <source>
        <strain evidence="3 5">LCDC99A005</strain>
    </source>
</reference>
<evidence type="ECO:0000313" key="3">
    <source>
        <dbReference type="EMBL" id="PEG32282.1"/>
    </source>
</evidence>
<dbReference type="Proteomes" id="UP001189143">
    <property type="component" value="Unassembled WGS sequence"/>
</dbReference>
<dbReference type="InterPro" id="IPR006938">
    <property type="entry name" value="DUF624"/>
</dbReference>
<dbReference type="EMBL" id="PDCJ01000001">
    <property type="protein sequence ID" value="PEG32282.1"/>
    <property type="molecule type" value="Genomic_DNA"/>
</dbReference>
<reference evidence="2" key="3">
    <citation type="submission" date="2022-10" db="EMBL/GenBank/DDBJ databases">
        <authorList>
            <person name="Aires J."/>
            <person name="Mesa V."/>
        </authorList>
    </citation>
    <scope>NUCLEOTIDE SEQUENCE</scope>
    <source>
        <strain evidence="2">Clostridium neonatale JD116</strain>
    </source>
</reference>
<dbReference type="Proteomes" id="UP000220840">
    <property type="component" value="Unassembled WGS sequence"/>
</dbReference>